<evidence type="ECO:0000313" key="3">
    <source>
        <dbReference type="EMBL" id="TDP86597.1"/>
    </source>
</evidence>
<dbReference type="AlphaFoldDB" id="A0A4R6RKW0"/>
<dbReference type="RefSeq" id="WP_126536929.1">
    <property type="nucleotide sequence ID" value="NZ_BSPM01000008.1"/>
</dbReference>
<gene>
    <name evidence="3" type="ORF">EDD54_0476</name>
</gene>
<keyword evidence="1" id="KW-0547">Nucleotide-binding</keyword>
<dbReference type="InterPro" id="IPR011761">
    <property type="entry name" value="ATP-grasp"/>
</dbReference>
<organism evidence="3 4">
    <name type="scientific">Oharaeibacter diazotrophicus</name>
    <dbReference type="NCBI Taxonomy" id="1920512"/>
    <lineage>
        <taxon>Bacteria</taxon>
        <taxon>Pseudomonadati</taxon>
        <taxon>Pseudomonadota</taxon>
        <taxon>Alphaproteobacteria</taxon>
        <taxon>Hyphomicrobiales</taxon>
        <taxon>Pleomorphomonadaceae</taxon>
        <taxon>Oharaeibacter</taxon>
    </lineage>
</organism>
<dbReference type="Proteomes" id="UP000294547">
    <property type="component" value="Unassembled WGS sequence"/>
</dbReference>
<dbReference type="OrthoDB" id="1804072at2"/>
<dbReference type="PIRSF" id="PIRSF016817">
    <property type="entry name" value="UCP016817_carboligase"/>
    <property type="match status" value="1"/>
</dbReference>
<dbReference type="EMBL" id="SNXY01000006">
    <property type="protein sequence ID" value="TDP86597.1"/>
    <property type="molecule type" value="Genomic_DNA"/>
</dbReference>
<proteinExistence type="predicted"/>
<accession>A0A4R6RKW0</accession>
<evidence type="ECO:0000259" key="2">
    <source>
        <dbReference type="PROSITE" id="PS50975"/>
    </source>
</evidence>
<keyword evidence="3" id="KW-0436">Ligase</keyword>
<dbReference type="PROSITE" id="PS50975">
    <property type="entry name" value="ATP_GRASP"/>
    <property type="match status" value="1"/>
</dbReference>
<reference evidence="3 4" key="1">
    <citation type="submission" date="2019-03" db="EMBL/GenBank/DDBJ databases">
        <title>Genomic Encyclopedia of Type Strains, Phase IV (KMG-IV): sequencing the most valuable type-strain genomes for metagenomic binning, comparative biology and taxonomic classification.</title>
        <authorList>
            <person name="Goeker M."/>
        </authorList>
    </citation>
    <scope>NUCLEOTIDE SEQUENCE [LARGE SCALE GENOMIC DNA]</scope>
    <source>
        <strain evidence="3 4">DSM 102969</strain>
    </source>
</reference>
<dbReference type="InterPro" id="IPR016677">
    <property type="entry name" value="UCP016817_carboligase"/>
</dbReference>
<keyword evidence="1" id="KW-0067">ATP-binding</keyword>
<dbReference type="GO" id="GO:0016874">
    <property type="term" value="F:ligase activity"/>
    <property type="evidence" value="ECO:0007669"/>
    <property type="project" value="UniProtKB-KW"/>
</dbReference>
<name>A0A4R6RKW0_9HYPH</name>
<dbReference type="GO" id="GO:0005524">
    <property type="term" value="F:ATP binding"/>
    <property type="evidence" value="ECO:0007669"/>
    <property type="project" value="UniProtKB-UniRule"/>
</dbReference>
<keyword evidence="4" id="KW-1185">Reference proteome</keyword>
<dbReference type="SUPFAM" id="SSF56059">
    <property type="entry name" value="Glutathione synthetase ATP-binding domain-like"/>
    <property type="match status" value="1"/>
</dbReference>
<dbReference type="InterPro" id="IPR003806">
    <property type="entry name" value="ATP-grasp_PylC-type"/>
</dbReference>
<evidence type="ECO:0000313" key="4">
    <source>
        <dbReference type="Proteomes" id="UP000294547"/>
    </source>
</evidence>
<comment type="caution">
    <text evidence="3">The sequence shown here is derived from an EMBL/GenBank/DDBJ whole genome shotgun (WGS) entry which is preliminary data.</text>
</comment>
<evidence type="ECO:0000256" key="1">
    <source>
        <dbReference type="PROSITE-ProRule" id="PRU00409"/>
    </source>
</evidence>
<sequence>MSDARPSVLVIAQSARALASAATRAGLRPLAVDFFADDDTAALGPVERVAGGFRCGFTRRNLLPAIDRLLARTGAAPTALVLGSGFEDRPRLIARLAERWPLAGCGADAVAAVKAPEGFAAACADLGIPHPPIARVVPKEGAFLVKRRAGTGGVHVRPAAPGPVPAGHYAQARVPGTPTSALVLADGRGGRVLAYSRQWADPSPDAPFRFAGVVGPVAPPPADAAIRAAADALARRFGLVGLVSLDMLVDGADWWALEVNPRPGASLDALDIVDKPLLGMHIAACRGGPVPPPAIDATIRATLVTYATADIRVPSAPVWPPHVLDRPAAGSTVSAGWPIATVVAEAADETSARRLAEERAVALKRSLGESER</sequence>
<dbReference type="GO" id="GO:0046872">
    <property type="term" value="F:metal ion binding"/>
    <property type="evidence" value="ECO:0007669"/>
    <property type="project" value="InterPro"/>
</dbReference>
<feature type="domain" description="ATP-grasp" evidence="2">
    <location>
        <begin position="226"/>
        <end position="286"/>
    </location>
</feature>
<dbReference type="Pfam" id="PF02655">
    <property type="entry name" value="ATP-grasp_3"/>
    <property type="match status" value="1"/>
</dbReference>
<dbReference type="Gene3D" id="3.30.470.20">
    <property type="entry name" value="ATP-grasp fold, B domain"/>
    <property type="match status" value="1"/>
</dbReference>
<protein>
    <submittedName>
        <fullName evidence="3">Putative ATP-grasp superfamily ATP-dependent carboligase</fullName>
    </submittedName>
</protein>